<dbReference type="InterPro" id="IPR017850">
    <property type="entry name" value="Alkaline_phosphatase_core_sf"/>
</dbReference>
<keyword evidence="3" id="KW-0378">Hydrolase</keyword>
<dbReference type="InterPro" id="IPR025863">
    <property type="entry name" value="Choline_sulf_C_dom"/>
</dbReference>
<dbReference type="PROSITE" id="PS00149">
    <property type="entry name" value="SULFATASE_2"/>
    <property type="match status" value="1"/>
</dbReference>
<dbReference type="GO" id="GO:0046872">
    <property type="term" value="F:metal ion binding"/>
    <property type="evidence" value="ECO:0007669"/>
    <property type="project" value="UniProtKB-KW"/>
</dbReference>
<keyword evidence="7" id="KW-1185">Reference proteome</keyword>
<feature type="domain" description="Sulfatase N-terminal" evidence="4">
    <location>
        <begin position="8"/>
        <end position="335"/>
    </location>
</feature>
<dbReference type="Pfam" id="PF12411">
    <property type="entry name" value="Choline_sulf_C"/>
    <property type="match status" value="1"/>
</dbReference>
<evidence type="ECO:0000256" key="3">
    <source>
        <dbReference type="ARBA" id="ARBA00022801"/>
    </source>
</evidence>
<dbReference type="Gene3D" id="3.40.720.10">
    <property type="entry name" value="Alkaline Phosphatase, subunit A"/>
    <property type="match status" value="1"/>
</dbReference>
<evidence type="ECO:0000313" key="7">
    <source>
        <dbReference type="Proteomes" id="UP000321523"/>
    </source>
</evidence>
<evidence type="ECO:0000259" key="4">
    <source>
        <dbReference type="Pfam" id="PF00884"/>
    </source>
</evidence>
<evidence type="ECO:0000256" key="1">
    <source>
        <dbReference type="ARBA" id="ARBA00008779"/>
    </source>
</evidence>
<dbReference type="FunFam" id="3.40.720.10:FF:000032">
    <property type="entry name" value="Choline sulfatase"/>
    <property type="match status" value="1"/>
</dbReference>
<dbReference type="CDD" id="cd16032">
    <property type="entry name" value="choline-sulfatase"/>
    <property type="match status" value="1"/>
</dbReference>
<comment type="caution">
    <text evidence="6">The sequence shown here is derived from an EMBL/GenBank/DDBJ whole genome shotgun (WGS) entry which is preliminary data.</text>
</comment>
<dbReference type="SUPFAM" id="SSF53649">
    <property type="entry name" value="Alkaline phosphatase-like"/>
    <property type="match status" value="1"/>
</dbReference>
<evidence type="ECO:0000256" key="2">
    <source>
        <dbReference type="ARBA" id="ARBA00022723"/>
    </source>
</evidence>
<dbReference type="GO" id="GO:0008484">
    <property type="term" value="F:sulfuric ester hydrolase activity"/>
    <property type="evidence" value="ECO:0007669"/>
    <property type="project" value="TreeGrafter"/>
</dbReference>
<proteinExistence type="inferred from homology"/>
<dbReference type="InterPro" id="IPR017785">
    <property type="entry name" value="Choline-sulfatase"/>
</dbReference>
<name>A0A512DZY2_9PROT</name>
<dbReference type="AlphaFoldDB" id="A0A512DZY2"/>
<organism evidence="6 7">
    <name type="scientific">Skermanella aerolata</name>
    <dbReference type="NCBI Taxonomy" id="393310"/>
    <lineage>
        <taxon>Bacteria</taxon>
        <taxon>Pseudomonadati</taxon>
        <taxon>Pseudomonadota</taxon>
        <taxon>Alphaproteobacteria</taxon>
        <taxon>Rhodospirillales</taxon>
        <taxon>Azospirillaceae</taxon>
        <taxon>Skermanella</taxon>
    </lineage>
</organism>
<reference evidence="6 7" key="1">
    <citation type="submission" date="2019-07" db="EMBL/GenBank/DDBJ databases">
        <title>Whole genome shotgun sequence of Skermanella aerolata NBRC 106429.</title>
        <authorList>
            <person name="Hosoyama A."/>
            <person name="Uohara A."/>
            <person name="Ohji S."/>
            <person name="Ichikawa N."/>
        </authorList>
    </citation>
    <scope>NUCLEOTIDE SEQUENCE [LARGE SCALE GENOMIC DNA]</scope>
    <source>
        <strain evidence="6 7">NBRC 106429</strain>
    </source>
</reference>
<comment type="similarity">
    <text evidence="1">Belongs to the sulfatase family.</text>
</comment>
<gene>
    <name evidence="6" type="primary">betC</name>
    <name evidence="6" type="ORF">SAE02_61960</name>
</gene>
<dbReference type="PANTHER" id="PTHR45953">
    <property type="entry name" value="IDURONATE 2-SULFATASE"/>
    <property type="match status" value="1"/>
</dbReference>
<dbReference type="InterPro" id="IPR024607">
    <property type="entry name" value="Sulfatase_CS"/>
</dbReference>
<feature type="domain" description="Choline sulfatase enzyme C-terminal" evidence="5">
    <location>
        <begin position="441"/>
        <end position="491"/>
    </location>
</feature>
<dbReference type="InterPro" id="IPR000917">
    <property type="entry name" value="Sulfatase_N"/>
</dbReference>
<evidence type="ECO:0000259" key="5">
    <source>
        <dbReference type="Pfam" id="PF12411"/>
    </source>
</evidence>
<dbReference type="EMBL" id="BJYZ01000035">
    <property type="protein sequence ID" value="GEO42048.1"/>
    <property type="molecule type" value="Genomic_DNA"/>
</dbReference>
<dbReference type="NCBIfam" id="TIGR03417">
    <property type="entry name" value="chol_sulfatase"/>
    <property type="match status" value="1"/>
</dbReference>
<protein>
    <submittedName>
        <fullName evidence="6">Choline-sulfatase</fullName>
    </submittedName>
</protein>
<dbReference type="PANTHER" id="PTHR45953:SF1">
    <property type="entry name" value="IDURONATE 2-SULFATASE"/>
    <property type="match status" value="1"/>
</dbReference>
<keyword evidence="2" id="KW-0479">Metal-binding</keyword>
<accession>A0A512DZY2</accession>
<dbReference type="GO" id="GO:0005737">
    <property type="term" value="C:cytoplasm"/>
    <property type="evidence" value="ECO:0007669"/>
    <property type="project" value="TreeGrafter"/>
</dbReference>
<dbReference type="Proteomes" id="UP000321523">
    <property type="component" value="Unassembled WGS sequence"/>
</dbReference>
<evidence type="ECO:0000313" key="6">
    <source>
        <dbReference type="EMBL" id="GEO42048.1"/>
    </source>
</evidence>
<dbReference type="Pfam" id="PF00884">
    <property type="entry name" value="Sulfatase"/>
    <property type="match status" value="1"/>
</dbReference>
<sequence length="502" mass="56096">MADQLTPGVLAAYGGGPAKTPNIDALAAGGVTFESAYCNSPLCAPSRYVFMSGRLPSAIGAYDNSAEFPSDVPTFAHYLRHAGYQTILAGKMHFCGPDQLHGFEQRLTTDIYPADFGWTPDWDRFGHRPSWYHNMSSVTDAGLCVRTNQIDFDEEVAFASRQKLYDIARGRDERPFCMVVSMTHPHDPYAITREYWDRYGDDEIELPRVSIPHDRYDPHSLRLRHVSDMDNAEITEQHIRTARRAYYGAVSFIDDQIGRVLQALRDTGQEDNTIVVLLSDHGEMLGERGLWYKMSFFEPACRIPLIVHAPKHFAAHRVAASVSSVDLLPTLAELAHDGNSPDYATAIEGRSLLPHLQGTGGHDEVIGEYLAEGAIAPIVMIRRGAEKFIHSPVDPDQLYDLGDDPDELVNLAAVPAAAETVAAYRSEIARRWDLEALRAYVVASQRRRRLVFEALTRGGRHSWDHQPPHNAAEKYMRNHIDLDDLEAMARFPAVRRGSTTTA</sequence>